<dbReference type="InterPro" id="IPR029061">
    <property type="entry name" value="THDP-binding"/>
</dbReference>
<dbReference type="InterPro" id="IPR047214">
    <property type="entry name" value="TPP_PDC_IPDC"/>
</dbReference>
<dbReference type="GO" id="GO:0000287">
    <property type="term" value="F:magnesium ion binding"/>
    <property type="evidence" value="ECO:0007669"/>
    <property type="project" value="InterPro"/>
</dbReference>
<dbReference type="RefSeq" id="WP_123934707.1">
    <property type="nucleotide sequence ID" value="NZ_CP033897.1"/>
</dbReference>
<evidence type="ECO:0000256" key="5">
    <source>
        <dbReference type="ARBA" id="ARBA00020054"/>
    </source>
</evidence>
<dbReference type="PANTHER" id="PTHR43452">
    <property type="entry name" value="PYRUVATE DECARBOXYLASE"/>
    <property type="match status" value="1"/>
</dbReference>
<dbReference type="PROSITE" id="PS00187">
    <property type="entry name" value="TPP_ENZYMES"/>
    <property type="match status" value="1"/>
</dbReference>
<evidence type="ECO:0000256" key="10">
    <source>
        <dbReference type="ARBA" id="ARBA00023239"/>
    </source>
</evidence>
<keyword evidence="8 11" id="KW-0460">Magnesium</keyword>
<keyword evidence="6 11" id="KW-0479">Metal-binding</keyword>
<dbReference type="PANTHER" id="PTHR43452:SF30">
    <property type="entry name" value="PYRUVATE DECARBOXYLASE ISOZYME 1-RELATED"/>
    <property type="match status" value="1"/>
</dbReference>
<evidence type="ECO:0000256" key="2">
    <source>
        <dbReference type="ARBA" id="ARBA00001964"/>
    </source>
</evidence>
<dbReference type="OrthoDB" id="4959782at2"/>
<feature type="binding site" evidence="11">
    <location>
        <position position="467"/>
    </location>
    <ligand>
        <name>Mg(2+)</name>
        <dbReference type="ChEBI" id="CHEBI:18420"/>
    </ligand>
</feature>
<accession>A0A3G6J1J4</accession>
<dbReference type="CDD" id="cd02005">
    <property type="entry name" value="TPP_PDC_IPDC"/>
    <property type="match status" value="1"/>
</dbReference>
<feature type="domain" description="Thiamine pyrophosphate enzyme TPP-binding" evidence="14">
    <location>
        <begin position="404"/>
        <end position="533"/>
    </location>
</feature>
<dbReference type="InterPro" id="IPR000399">
    <property type="entry name" value="TPP-bd_CS"/>
</dbReference>
<dbReference type="FunFam" id="3.40.50.970:FF:000019">
    <property type="entry name" value="Pyruvate decarboxylase isozyme"/>
    <property type="match status" value="1"/>
</dbReference>
<reference evidence="16 17" key="1">
    <citation type="submission" date="2018-11" db="EMBL/GenBank/DDBJ databases">
        <authorList>
            <person name="Kleinhagauer T."/>
            <person name="Glaeser S.P."/>
            <person name="Spergser J."/>
            <person name="Ruckert C."/>
            <person name="Kaempfer P."/>
            <person name="Busse H.-J."/>
        </authorList>
    </citation>
    <scope>NUCLEOTIDE SEQUENCE [LARGE SCALE GENOMIC DNA]</scope>
    <source>
        <strain evidence="16 17">W8</strain>
    </source>
</reference>
<dbReference type="Proteomes" id="UP000271587">
    <property type="component" value="Chromosome"/>
</dbReference>
<comment type="similarity">
    <text evidence="4 12">Belongs to the TPP enzyme family.</text>
</comment>
<keyword evidence="17" id="KW-1185">Reference proteome</keyword>
<evidence type="ECO:0000256" key="12">
    <source>
        <dbReference type="RuleBase" id="RU362132"/>
    </source>
</evidence>
<feature type="binding site" evidence="11">
    <location>
        <position position="438"/>
    </location>
    <ligand>
        <name>Mg(2+)</name>
        <dbReference type="ChEBI" id="CHEBI:18420"/>
    </ligand>
</feature>
<dbReference type="InterPro" id="IPR011766">
    <property type="entry name" value="TPP_enzyme_TPP-bd"/>
</dbReference>
<name>A0A3G6J1J4_9CORY</name>
<dbReference type="CDD" id="cd07038">
    <property type="entry name" value="TPP_PYR_PDC_IPDC_like"/>
    <property type="match status" value="1"/>
</dbReference>
<dbReference type="SUPFAM" id="SSF52467">
    <property type="entry name" value="DHS-like NAD/FAD-binding domain"/>
    <property type="match status" value="1"/>
</dbReference>
<evidence type="ECO:0000259" key="14">
    <source>
        <dbReference type="Pfam" id="PF02775"/>
    </source>
</evidence>
<comment type="cofactor">
    <cofactor evidence="11">
        <name>Mg(2+)</name>
        <dbReference type="ChEBI" id="CHEBI:18420"/>
    </cofactor>
    <text evidence="11">Binds 1 Mg(2+) per subunit.</text>
</comment>
<evidence type="ECO:0000256" key="11">
    <source>
        <dbReference type="PIRSR" id="PIRSR036565-2"/>
    </source>
</evidence>
<dbReference type="InterPro" id="IPR012110">
    <property type="entry name" value="PDC/IPDC-like"/>
</dbReference>
<feature type="domain" description="Thiamine pyrophosphate enzyme N-terminal TPP-binding" evidence="15">
    <location>
        <begin position="8"/>
        <end position="113"/>
    </location>
</feature>
<dbReference type="Pfam" id="PF00205">
    <property type="entry name" value="TPP_enzyme_M"/>
    <property type="match status" value="1"/>
</dbReference>
<dbReference type="Gene3D" id="3.40.50.1220">
    <property type="entry name" value="TPP-binding domain"/>
    <property type="match status" value="1"/>
</dbReference>
<dbReference type="InterPro" id="IPR047213">
    <property type="entry name" value="TPP_PYR_PDC_IPDC-like"/>
</dbReference>
<keyword evidence="9 12" id="KW-0786">Thiamine pyrophosphate</keyword>
<dbReference type="FunFam" id="3.40.50.970:FF:000024">
    <property type="entry name" value="Pyruvate decarboxylase isozyme"/>
    <property type="match status" value="1"/>
</dbReference>
<dbReference type="PIRSF" id="PIRSF036565">
    <property type="entry name" value="Pyruvt_ip_decrb"/>
    <property type="match status" value="1"/>
</dbReference>
<dbReference type="KEGG" id="cgk:CGERO_07595"/>
<comment type="cofactor">
    <cofactor evidence="1">
        <name>a metal cation</name>
        <dbReference type="ChEBI" id="CHEBI:25213"/>
    </cofactor>
</comment>
<dbReference type="InterPro" id="IPR029035">
    <property type="entry name" value="DHS-like_NAD/FAD-binding_dom"/>
</dbReference>
<evidence type="ECO:0000256" key="3">
    <source>
        <dbReference type="ARBA" id="ARBA00002938"/>
    </source>
</evidence>
<protein>
    <recommendedName>
        <fullName evidence="5">Alpha-keto-acid decarboxylase</fullName>
    </recommendedName>
</protein>
<sequence length="560" mass="60607">MSETPTYTIAHYLFDRLAELGCEHVFGVPGDYNMPFLDVADDHPQLQWVGNANELNAAYAADAYARAKGIGALVTTYGVGELSAINGIAGSFAEYAPVLHIVGAPKASMQSEHQRLHHSLGDGDFDHFHQMHKHVTVASAVITPQNAPAEIDRVLREVVQHSRPGYLLLAPDIAAQEVYRPADPLQGLESHSSPGAVAAFREAAAEMLDGKRVSILADLLVHRLKARDHFDRLVAATEGVPLSTLAWGKSLVDESSARFAGIYAGAASQPHVRECVEDAEVVVCVGVLLNDTTSAGFTQNLDPQKLIDVTPGVSFVGERAFSPLRMADAIDVLTELAEQHPWRGLDSKTLPERAYNGAEDEPIRQDDLWGIVAEYIKPGQSVLADQGTAFFGIATERLPKDAFFIGQPMWGSIGYTLPAALGVAIARPEDRAVLLIGDGSAQLTVQEIGTMLREKVNPIIVLINNNGYTVERAIHGPERGYNDIVAYDWAKLPEVFGGNAENYRALEASTPAELRSALQQAQGDVDKLVLLQVHTKKMDLPVLLRSVARVLQGKPPHGDD</sequence>
<dbReference type="GO" id="GO:0005829">
    <property type="term" value="C:cytosol"/>
    <property type="evidence" value="ECO:0007669"/>
    <property type="project" value="TreeGrafter"/>
</dbReference>
<dbReference type="SUPFAM" id="SSF52518">
    <property type="entry name" value="Thiamin diphosphate-binding fold (THDP-binding)"/>
    <property type="match status" value="2"/>
</dbReference>
<keyword evidence="7" id="KW-0210">Decarboxylase</keyword>
<evidence type="ECO:0000256" key="8">
    <source>
        <dbReference type="ARBA" id="ARBA00022842"/>
    </source>
</evidence>
<evidence type="ECO:0000259" key="15">
    <source>
        <dbReference type="Pfam" id="PF02776"/>
    </source>
</evidence>
<evidence type="ECO:0000256" key="7">
    <source>
        <dbReference type="ARBA" id="ARBA00022793"/>
    </source>
</evidence>
<evidence type="ECO:0000256" key="4">
    <source>
        <dbReference type="ARBA" id="ARBA00007812"/>
    </source>
</evidence>
<dbReference type="Gene3D" id="3.40.50.970">
    <property type="match status" value="2"/>
</dbReference>
<evidence type="ECO:0000259" key="13">
    <source>
        <dbReference type="Pfam" id="PF00205"/>
    </source>
</evidence>
<comment type="function">
    <text evidence="3">Decarboxylates branched-chain and aromatic alpha-keto acids to aldehydes.</text>
</comment>
<evidence type="ECO:0000313" key="17">
    <source>
        <dbReference type="Proteomes" id="UP000271587"/>
    </source>
</evidence>
<keyword evidence="10 16" id="KW-0456">Lyase</keyword>
<dbReference type="Pfam" id="PF02776">
    <property type="entry name" value="TPP_enzyme_N"/>
    <property type="match status" value="1"/>
</dbReference>
<proteinExistence type="inferred from homology"/>
<dbReference type="GO" id="GO:0030976">
    <property type="term" value="F:thiamine pyrophosphate binding"/>
    <property type="evidence" value="ECO:0007669"/>
    <property type="project" value="InterPro"/>
</dbReference>
<dbReference type="InterPro" id="IPR012001">
    <property type="entry name" value="Thiamin_PyroP_enz_TPP-bd_dom"/>
</dbReference>
<evidence type="ECO:0000313" key="16">
    <source>
        <dbReference type="EMBL" id="AZA11819.1"/>
    </source>
</evidence>
<dbReference type="GO" id="GO:0004737">
    <property type="term" value="F:pyruvate decarboxylase activity"/>
    <property type="evidence" value="ECO:0007669"/>
    <property type="project" value="TreeGrafter"/>
</dbReference>
<evidence type="ECO:0000256" key="1">
    <source>
        <dbReference type="ARBA" id="ARBA00001920"/>
    </source>
</evidence>
<dbReference type="InterPro" id="IPR012000">
    <property type="entry name" value="Thiamin_PyroP_enz_cen_dom"/>
</dbReference>
<dbReference type="Pfam" id="PF02775">
    <property type="entry name" value="TPP_enzyme_C"/>
    <property type="match status" value="1"/>
</dbReference>
<dbReference type="GO" id="GO:0000949">
    <property type="term" value="P:aromatic amino acid family catabolic process to alcohol via Ehrlich pathway"/>
    <property type="evidence" value="ECO:0007669"/>
    <property type="project" value="TreeGrafter"/>
</dbReference>
<feature type="domain" description="Thiamine pyrophosphate enzyme central" evidence="13">
    <location>
        <begin position="202"/>
        <end position="319"/>
    </location>
</feature>
<dbReference type="EMBL" id="CP033897">
    <property type="protein sequence ID" value="AZA11819.1"/>
    <property type="molecule type" value="Genomic_DNA"/>
</dbReference>
<dbReference type="AlphaFoldDB" id="A0A3G6J1J4"/>
<evidence type="ECO:0000256" key="9">
    <source>
        <dbReference type="ARBA" id="ARBA00023052"/>
    </source>
</evidence>
<organism evidence="16 17">
    <name type="scientific">Corynebacterium gerontici</name>
    <dbReference type="NCBI Taxonomy" id="2079234"/>
    <lineage>
        <taxon>Bacteria</taxon>
        <taxon>Bacillati</taxon>
        <taxon>Actinomycetota</taxon>
        <taxon>Actinomycetes</taxon>
        <taxon>Mycobacteriales</taxon>
        <taxon>Corynebacteriaceae</taxon>
        <taxon>Corynebacterium</taxon>
    </lineage>
</organism>
<evidence type="ECO:0000256" key="6">
    <source>
        <dbReference type="ARBA" id="ARBA00022723"/>
    </source>
</evidence>
<gene>
    <name evidence="16" type="primary">kdc</name>
    <name evidence="16" type="ORF">CGERO_07595</name>
</gene>
<comment type="cofactor">
    <cofactor evidence="2">
        <name>thiamine diphosphate</name>
        <dbReference type="ChEBI" id="CHEBI:58937"/>
    </cofactor>
</comment>
<feature type="binding site" evidence="11">
    <location>
        <position position="465"/>
    </location>
    <ligand>
        <name>Mg(2+)</name>
        <dbReference type="ChEBI" id="CHEBI:18420"/>
    </ligand>
</feature>